<evidence type="ECO:0000256" key="2">
    <source>
        <dbReference type="ARBA" id="ARBA00009997"/>
    </source>
</evidence>
<name>A0A165ZC34_METOA</name>
<evidence type="ECO:0000256" key="4">
    <source>
        <dbReference type="ARBA" id="ARBA00022801"/>
    </source>
</evidence>
<dbReference type="RefSeq" id="WP_042691700.1">
    <property type="nucleotide sequence ID" value="NZ_CABMAB010000002.1"/>
</dbReference>
<dbReference type="Gene3D" id="3.90.1560.10">
    <property type="entry name" value="ComB-like"/>
    <property type="match status" value="1"/>
</dbReference>
<evidence type="ECO:0000256" key="6">
    <source>
        <dbReference type="ARBA" id="ARBA00033711"/>
    </source>
</evidence>
<dbReference type="InterPro" id="IPR005238">
    <property type="entry name" value="ComB-like"/>
</dbReference>
<dbReference type="GO" id="GO:0050545">
    <property type="term" value="F:sulfopyruvate decarboxylase activity"/>
    <property type="evidence" value="ECO:0007669"/>
    <property type="project" value="TreeGrafter"/>
</dbReference>
<dbReference type="GO" id="GO:0019295">
    <property type="term" value="P:coenzyme M biosynthetic process"/>
    <property type="evidence" value="ECO:0007669"/>
    <property type="project" value="InterPro"/>
</dbReference>
<protein>
    <recommendedName>
        <fullName evidence="3 7">2-phosphosulfolactate phosphatase</fullName>
        <ecNumber evidence="3 7">3.1.3.71</ecNumber>
    </recommendedName>
</protein>
<keyword evidence="4 8" id="KW-0378">Hydrolase</keyword>
<sequence>MKITLSLEKTISNDVSIMVDALRASTTITLALNNFNKIIPCFTPEEAFKLKKLENGIIAGERGGEIIDGFDIGNSPKLVESYKSDKKTLILTTSNGTRILENMNSTVLIGSLVNAKSVGKKSVETADNHIDVVMAGVNGEFALEDFLASGEILYWICNNLDEYDLSDYAKAAIIASKDYEYLKNGFLNSKSAQRLKKLNYYDDIILCSLKNISDNVAIYENNEIKLIKD</sequence>
<comment type="catalytic activity">
    <reaction evidence="6">
        <text>(2R)-O-phospho-3-sulfolactate + H2O = (2R)-3-sulfolactate + phosphate</text>
        <dbReference type="Rhea" id="RHEA:23416"/>
        <dbReference type="ChEBI" id="CHEBI:15377"/>
        <dbReference type="ChEBI" id="CHEBI:15597"/>
        <dbReference type="ChEBI" id="CHEBI:43474"/>
        <dbReference type="ChEBI" id="CHEBI:58738"/>
        <dbReference type="EC" id="3.1.3.71"/>
    </reaction>
</comment>
<dbReference type="NCBIfam" id="TIGR00298">
    <property type="entry name" value="2-phosphosulfolactate phosphatase"/>
    <property type="match status" value="1"/>
</dbReference>
<comment type="similarity">
    <text evidence="2">Belongs to the ComB family.</text>
</comment>
<evidence type="ECO:0000256" key="1">
    <source>
        <dbReference type="ARBA" id="ARBA00001946"/>
    </source>
</evidence>
<dbReference type="InterPro" id="IPR027639">
    <property type="entry name" value="ComB_archaeal"/>
</dbReference>
<dbReference type="PANTHER" id="PTHR37311:SF1">
    <property type="entry name" value="2-PHOSPHOSULFOLACTATE PHOSPHATASE-RELATED"/>
    <property type="match status" value="1"/>
</dbReference>
<reference evidence="9" key="1">
    <citation type="journal article" date="2016" name="Genome Announc.">
        <title>Draft Genome Sequences of Methanobrevibacter curvatus DSM11111, Methanobrevibacter cuticularis DSM11139, Methanobrevibacter filiformis DSM11501, and Methanobrevibacter oralis DSM7256.</title>
        <authorList>
            <person name="Poehlein A."/>
            <person name="Seedorf H."/>
        </authorList>
    </citation>
    <scope>NUCLEOTIDE SEQUENCE [LARGE SCALE GENOMIC DNA]</scope>
    <source>
        <strain evidence="9">DSM 7256 / JCM 30027 / ZR</strain>
    </source>
</reference>
<dbReference type="STRING" id="66851.MBORA_18500"/>
<dbReference type="SUPFAM" id="SSF142823">
    <property type="entry name" value="ComB-like"/>
    <property type="match status" value="1"/>
</dbReference>
<dbReference type="EMBL" id="LWMU01000114">
    <property type="protein sequence ID" value="KZX10519.1"/>
    <property type="molecule type" value="Genomic_DNA"/>
</dbReference>
<proteinExistence type="inferred from homology"/>
<organism evidence="8 9">
    <name type="scientific">Methanobrevibacter oralis</name>
    <dbReference type="NCBI Taxonomy" id="66851"/>
    <lineage>
        <taxon>Archaea</taxon>
        <taxon>Methanobacteriati</taxon>
        <taxon>Methanobacteriota</taxon>
        <taxon>Methanomada group</taxon>
        <taxon>Methanobacteria</taxon>
        <taxon>Methanobacteriales</taxon>
        <taxon>Methanobacteriaceae</taxon>
        <taxon>Methanobrevibacter</taxon>
    </lineage>
</organism>
<evidence type="ECO:0000256" key="3">
    <source>
        <dbReference type="ARBA" id="ARBA00012953"/>
    </source>
</evidence>
<dbReference type="AlphaFoldDB" id="A0A165ZC34"/>
<dbReference type="Proteomes" id="UP000077428">
    <property type="component" value="Unassembled WGS sequence"/>
</dbReference>
<keyword evidence="9" id="KW-1185">Reference proteome</keyword>
<dbReference type="GO" id="GO:0050532">
    <property type="term" value="F:2-phosphosulfolactate phosphatase activity"/>
    <property type="evidence" value="ECO:0007669"/>
    <property type="project" value="UniProtKB-UniRule"/>
</dbReference>
<evidence type="ECO:0000256" key="7">
    <source>
        <dbReference type="NCBIfam" id="TIGR00298"/>
    </source>
</evidence>
<dbReference type="PANTHER" id="PTHR37311">
    <property type="entry name" value="2-PHOSPHOSULFOLACTATE PHOSPHATASE-RELATED"/>
    <property type="match status" value="1"/>
</dbReference>
<dbReference type="OrthoDB" id="146693at2157"/>
<evidence type="ECO:0000313" key="8">
    <source>
        <dbReference type="EMBL" id="KZX10519.1"/>
    </source>
</evidence>
<dbReference type="GO" id="GO:0000287">
    <property type="term" value="F:magnesium ion binding"/>
    <property type="evidence" value="ECO:0007669"/>
    <property type="project" value="InterPro"/>
</dbReference>
<comment type="cofactor">
    <cofactor evidence="1">
        <name>Mg(2+)</name>
        <dbReference type="ChEBI" id="CHEBI:18420"/>
    </cofactor>
</comment>
<gene>
    <name evidence="8" type="primary">comB</name>
    <name evidence="8" type="ORF">MBORA_18500</name>
</gene>
<dbReference type="PATRIC" id="fig|66851.6.peg.2019"/>
<dbReference type="EC" id="3.1.3.71" evidence="3 7"/>
<dbReference type="Pfam" id="PF04029">
    <property type="entry name" value="2-ph_phosp"/>
    <property type="match status" value="1"/>
</dbReference>
<comment type="caution">
    <text evidence="8">The sequence shown here is derived from an EMBL/GenBank/DDBJ whole genome shotgun (WGS) entry which is preliminary data.</text>
</comment>
<evidence type="ECO:0000256" key="5">
    <source>
        <dbReference type="ARBA" id="ARBA00022842"/>
    </source>
</evidence>
<dbReference type="InterPro" id="IPR036702">
    <property type="entry name" value="ComB-like_sf"/>
</dbReference>
<evidence type="ECO:0000313" key="9">
    <source>
        <dbReference type="Proteomes" id="UP000077428"/>
    </source>
</evidence>
<keyword evidence="5" id="KW-0460">Magnesium</keyword>
<accession>A0A165ZC34</accession>